<keyword evidence="1" id="KW-0547">Nucleotide-binding</keyword>
<dbReference type="Gene3D" id="3.40.50.300">
    <property type="entry name" value="P-loop containing nucleotide triphosphate hydrolases"/>
    <property type="match status" value="1"/>
</dbReference>
<evidence type="ECO:0000256" key="1">
    <source>
        <dbReference type="ARBA" id="ARBA00022741"/>
    </source>
</evidence>
<dbReference type="PANTHER" id="PTHR42961">
    <property type="entry name" value="IRON-SULFUR PROTEIN NUBPL"/>
    <property type="match status" value="1"/>
</dbReference>
<dbReference type="GO" id="GO:0051539">
    <property type="term" value="F:4 iron, 4 sulfur cluster binding"/>
    <property type="evidence" value="ECO:0007669"/>
    <property type="project" value="TreeGrafter"/>
</dbReference>
<keyword evidence="2" id="KW-0067">ATP-binding</keyword>
<dbReference type="GO" id="GO:0016226">
    <property type="term" value="P:iron-sulfur cluster assembly"/>
    <property type="evidence" value="ECO:0007669"/>
    <property type="project" value="InterPro"/>
</dbReference>
<dbReference type="SUPFAM" id="SSF117916">
    <property type="entry name" value="Fe-S cluster assembly (FSCA) domain-like"/>
    <property type="match status" value="1"/>
</dbReference>
<dbReference type="InterPro" id="IPR002744">
    <property type="entry name" value="MIP18-like"/>
</dbReference>
<organism evidence="4 5">
    <name type="scientific">Leersia perrieri</name>
    <dbReference type="NCBI Taxonomy" id="77586"/>
    <lineage>
        <taxon>Eukaryota</taxon>
        <taxon>Viridiplantae</taxon>
        <taxon>Streptophyta</taxon>
        <taxon>Embryophyta</taxon>
        <taxon>Tracheophyta</taxon>
        <taxon>Spermatophyta</taxon>
        <taxon>Magnoliopsida</taxon>
        <taxon>Liliopsida</taxon>
        <taxon>Poales</taxon>
        <taxon>Poaceae</taxon>
        <taxon>BOP clade</taxon>
        <taxon>Oryzoideae</taxon>
        <taxon>Oryzeae</taxon>
        <taxon>Oryzinae</taxon>
        <taxon>Leersia</taxon>
    </lineage>
</organism>
<dbReference type="Gene3D" id="3.30.300.130">
    <property type="entry name" value="Fe-S cluster assembly (FSCA)"/>
    <property type="match status" value="1"/>
</dbReference>
<dbReference type="EnsemblPlants" id="LPERR01G24930.2">
    <property type="protein sequence ID" value="LPERR01G24930.2"/>
    <property type="gene ID" value="LPERR01G24930"/>
</dbReference>
<dbReference type="InterPro" id="IPR027417">
    <property type="entry name" value="P-loop_NTPase"/>
</dbReference>
<keyword evidence="5" id="KW-1185">Reference proteome</keyword>
<name>A0A0D9V508_9ORYZ</name>
<dbReference type="GO" id="GO:0009570">
    <property type="term" value="C:chloroplast stroma"/>
    <property type="evidence" value="ECO:0007669"/>
    <property type="project" value="TreeGrafter"/>
</dbReference>
<evidence type="ECO:0000313" key="5">
    <source>
        <dbReference type="Proteomes" id="UP000032180"/>
    </source>
</evidence>
<dbReference type="Gramene" id="LPERR01G24930.2">
    <property type="protein sequence ID" value="LPERR01G24930.2"/>
    <property type="gene ID" value="LPERR01G24930"/>
</dbReference>
<sequence>MYTHSHVDVALDSLLAESFDTRTGMPGGEEVRRRTDEQPASILAWKRCGITGFPPRARRRGDGSGNRRAFGASALALRDCRFLPPWAAHWRGRDNSCVVSSRLSQAAACGGCKELEMGRRVGHWWWWWSEALEILHFQGLRLWMGRCELLTGLRFGPSSTGAFAAAAVSQTHPWCPSPRRIGRLRWRAGAASSSVASVEDAKKDVLVALSQIIDPDFGTDIVSCGFVKDLEISDALEEVSFRLELTTPACPVKDMFEEKANEVVAALPWVKKVNVTMSAQPAQPVYAGELPEGMQKISNIIAVSSCKGGVGKSTVAVNLAYTLAGMGARVGIFDADVFGPSLPTMVSPENRLLVMIYL</sequence>
<dbReference type="AlphaFoldDB" id="A0A0D9V508"/>
<dbReference type="PANTHER" id="PTHR42961:SF2">
    <property type="entry name" value="IRON-SULFUR PROTEIN NUBPL"/>
    <property type="match status" value="1"/>
</dbReference>
<dbReference type="FunFam" id="3.30.300.130:FF:000008">
    <property type="entry name" value="Fe-S cluster assembly factor HCF101, chloroplastic"/>
    <property type="match status" value="1"/>
</dbReference>
<reference evidence="5" key="2">
    <citation type="submission" date="2013-12" db="EMBL/GenBank/DDBJ databases">
        <authorList>
            <person name="Yu Y."/>
            <person name="Lee S."/>
            <person name="de Baynast K."/>
            <person name="Wissotski M."/>
            <person name="Liu L."/>
            <person name="Talag J."/>
            <person name="Goicoechea J."/>
            <person name="Angelova A."/>
            <person name="Jetty R."/>
            <person name="Kudrna D."/>
            <person name="Golser W."/>
            <person name="Rivera L."/>
            <person name="Zhang J."/>
            <person name="Wing R."/>
        </authorList>
    </citation>
    <scope>NUCLEOTIDE SEQUENCE</scope>
</reference>
<dbReference type="InterPro" id="IPR033756">
    <property type="entry name" value="YlxH/NBP35"/>
</dbReference>
<evidence type="ECO:0000256" key="2">
    <source>
        <dbReference type="ARBA" id="ARBA00022840"/>
    </source>
</evidence>
<feature type="domain" description="MIP18 family-like" evidence="3">
    <location>
        <begin position="202"/>
        <end position="275"/>
    </location>
</feature>
<dbReference type="HOGENOM" id="CLU_774699_0_0_1"/>
<dbReference type="Proteomes" id="UP000032180">
    <property type="component" value="Chromosome 1"/>
</dbReference>
<reference evidence="4 5" key="1">
    <citation type="submission" date="2012-08" db="EMBL/GenBank/DDBJ databases">
        <title>Oryza genome evolution.</title>
        <authorList>
            <person name="Wing R.A."/>
        </authorList>
    </citation>
    <scope>NUCLEOTIDE SEQUENCE</scope>
</reference>
<protein>
    <recommendedName>
        <fullName evidence="3">MIP18 family-like domain-containing protein</fullName>
    </recommendedName>
</protein>
<accession>A0A0D9V508</accession>
<dbReference type="InterPro" id="IPR034904">
    <property type="entry name" value="FSCA_dom_sf"/>
</dbReference>
<dbReference type="Pfam" id="PF01883">
    <property type="entry name" value="FeS_assembly_P"/>
    <property type="match status" value="1"/>
</dbReference>
<reference evidence="4" key="3">
    <citation type="submission" date="2015-04" db="UniProtKB">
        <authorList>
            <consortium name="EnsemblPlants"/>
        </authorList>
    </citation>
    <scope>IDENTIFICATION</scope>
</reference>
<proteinExistence type="predicted"/>
<evidence type="ECO:0000259" key="3">
    <source>
        <dbReference type="Pfam" id="PF01883"/>
    </source>
</evidence>
<dbReference type="InterPro" id="IPR044304">
    <property type="entry name" value="NUBPL-like"/>
</dbReference>
<evidence type="ECO:0000313" key="4">
    <source>
        <dbReference type="EnsemblPlants" id="LPERR01G24930.2"/>
    </source>
</evidence>
<dbReference type="Pfam" id="PF10609">
    <property type="entry name" value="ParA"/>
    <property type="match status" value="1"/>
</dbReference>
<dbReference type="GO" id="GO:0005524">
    <property type="term" value="F:ATP binding"/>
    <property type="evidence" value="ECO:0007669"/>
    <property type="project" value="UniProtKB-KW"/>
</dbReference>
<dbReference type="SUPFAM" id="SSF52540">
    <property type="entry name" value="P-loop containing nucleoside triphosphate hydrolases"/>
    <property type="match status" value="1"/>
</dbReference>